<proteinExistence type="inferred from homology"/>
<sequence>MLIVLMVLLIILIVLTSVLLILFFVKKNNVAIQGVEKVDLELLELKLNNDNEKVKGEIKEAINLLSKEQLEKQRERERELHEKLSNASHEITKQFADLATKAQPIAEVKEKVNKLDVLLSQNNKTGKAGEYLLERIFDNIINTKGNDKIIFERQYTMKKVTDGGKGLTVDMFIKGDGSKYVNIPVDAKFPFNAYTELVNLTEGSQNYKAAETNFKADVKKRIEECTKYISDADKTVYVIMFIPSEGVFSFLASHTDIIDYGFSKKVIVAGPSTLMAIISSIDNYMKLFDNINSFDKNAEALAKVLRFIDNYDNSMQNLFNCIEDLTKKYDDLKTKTKSLKSQYQKFSTELEG</sequence>
<keyword evidence="8" id="KW-1185">Reference proteome</keyword>
<feature type="coiled-coil region" evidence="5">
    <location>
        <begin position="315"/>
        <end position="342"/>
    </location>
</feature>
<dbReference type="Pfam" id="PF02646">
    <property type="entry name" value="RmuC"/>
    <property type="match status" value="1"/>
</dbReference>
<dbReference type="InterPro" id="IPR003798">
    <property type="entry name" value="DNA_recombination_RmuC"/>
</dbReference>
<evidence type="ECO:0000313" key="7">
    <source>
        <dbReference type="EMBL" id="ATX70385.1"/>
    </source>
</evidence>
<keyword evidence="4" id="KW-0233">DNA recombination</keyword>
<protein>
    <submittedName>
        <fullName evidence="7">DNA recombination protein RmuC</fullName>
    </submittedName>
</protein>
<evidence type="ECO:0000256" key="2">
    <source>
        <dbReference type="ARBA" id="ARBA00009840"/>
    </source>
</evidence>
<evidence type="ECO:0000256" key="5">
    <source>
        <dbReference type="SAM" id="Coils"/>
    </source>
</evidence>
<dbReference type="RefSeq" id="WP_100253951.1">
    <property type="nucleotide sequence ID" value="NZ_CP024870.1"/>
</dbReference>
<feature type="coiled-coil region" evidence="5">
    <location>
        <begin position="40"/>
        <end position="90"/>
    </location>
</feature>
<evidence type="ECO:0000256" key="3">
    <source>
        <dbReference type="ARBA" id="ARBA00023054"/>
    </source>
</evidence>
<accession>A0A2K8KFC4</accession>
<organism evidence="7 8">
    <name type="scientific">Spiroplasma clarkii</name>
    <dbReference type="NCBI Taxonomy" id="2139"/>
    <lineage>
        <taxon>Bacteria</taxon>
        <taxon>Bacillati</taxon>
        <taxon>Mycoplasmatota</taxon>
        <taxon>Mollicutes</taxon>
        <taxon>Entomoplasmatales</taxon>
        <taxon>Spiroplasmataceae</taxon>
        <taxon>Spiroplasma</taxon>
    </lineage>
</organism>
<evidence type="ECO:0000313" key="8">
    <source>
        <dbReference type="Proteomes" id="UP000231179"/>
    </source>
</evidence>
<keyword evidence="3 5" id="KW-0175">Coiled coil</keyword>
<evidence type="ECO:0000256" key="1">
    <source>
        <dbReference type="ARBA" id="ARBA00003416"/>
    </source>
</evidence>
<dbReference type="AlphaFoldDB" id="A0A2K8KFC4"/>
<dbReference type="GO" id="GO:0006310">
    <property type="term" value="P:DNA recombination"/>
    <property type="evidence" value="ECO:0007669"/>
    <property type="project" value="UniProtKB-KW"/>
</dbReference>
<dbReference type="PANTHER" id="PTHR30563">
    <property type="entry name" value="DNA RECOMBINATION PROTEIN RMUC"/>
    <property type="match status" value="1"/>
</dbReference>
<comment type="function">
    <text evidence="1">Involved in DNA recombination.</text>
</comment>
<keyword evidence="6" id="KW-1133">Transmembrane helix</keyword>
<dbReference type="PANTHER" id="PTHR30563:SF0">
    <property type="entry name" value="DNA RECOMBINATION PROTEIN RMUC"/>
    <property type="match status" value="1"/>
</dbReference>
<dbReference type="Proteomes" id="UP000231179">
    <property type="component" value="Chromosome"/>
</dbReference>
<comment type="similarity">
    <text evidence="2">Belongs to the RmuC family.</text>
</comment>
<gene>
    <name evidence="7" type="primary">rmuC</name>
    <name evidence="7" type="ORF">SCLAR_v1c00500</name>
</gene>
<evidence type="ECO:0000256" key="6">
    <source>
        <dbReference type="SAM" id="Phobius"/>
    </source>
</evidence>
<feature type="transmembrane region" description="Helical" evidence="6">
    <location>
        <begin position="6"/>
        <end position="25"/>
    </location>
</feature>
<name>A0A2K8KFC4_9MOLU</name>
<evidence type="ECO:0000256" key="4">
    <source>
        <dbReference type="ARBA" id="ARBA00023172"/>
    </source>
</evidence>
<keyword evidence="6" id="KW-0472">Membrane</keyword>
<keyword evidence="6" id="KW-0812">Transmembrane</keyword>
<dbReference type="EMBL" id="CP024870">
    <property type="protein sequence ID" value="ATX70385.1"/>
    <property type="molecule type" value="Genomic_DNA"/>
</dbReference>
<reference evidence="7 8" key="1">
    <citation type="submission" date="2017-11" db="EMBL/GenBank/DDBJ databases">
        <title>Complete genome sequence of Spiroplasma clarkii CN-5 (DSM 19994).</title>
        <authorList>
            <person name="Tsai Y.-M."/>
            <person name="Chang A."/>
            <person name="Lo W.-S."/>
            <person name="Kuo C.-H."/>
        </authorList>
    </citation>
    <scope>NUCLEOTIDE SEQUENCE [LARGE SCALE GENOMIC DNA]</scope>
    <source>
        <strain evidence="7 8">CN-5</strain>
    </source>
</reference>